<evidence type="ECO:0000259" key="4">
    <source>
        <dbReference type="Pfam" id="PF01593"/>
    </source>
</evidence>
<dbReference type="PANTHER" id="PTHR43734">
    <property type="entry name" value="PHYTOENE DESATURASE"/>
    <property type="match status" value="1"/>
</dbReference>
<evidence type="ECO:0000256" key="2">
    <source>
        <dbReference type="ARBA" id="ARBA00022746"/>
    </source>
</evidence>
<dbReference type="Gene3D" id="3.50.50.60">
    <property type="entry name" value="FAD/NAD(P)-binding domain"/>
    <property type="match status" value="2"/>
</dbReference>
<keyword evidence="6" id="KW-1185">Reference proteome</keyword>
<dbReference type="NCBIfam" id="TIGR02734">
    <property type="entry name" value="crtI_fam"/>
    <property type="match status" value="1"/>
</dbReference>
<keyword evidence="2" id="KW-0125">Carotenoid biosynthesis</keyword>
<evidence type="ECO:0000313" key="5">
    <source>
        <dbReference type="EMBL" id="QKR00666.1"/>
    </source>
</evidence>
<dbReference type="KEGG" id="mten:GWK48_09960"/>
<organism evidence="5 6">
    <name type="scientific">Metallosphaera tengchongensis</name>
    <dbReference type="NCBI Taxonomy" id="1532350"/>
    <lineage>
        <taxon>Archaea</taxon>
        <taxon>Thermoproteota</taxon>
        <taxon>Thermoprotei</taxon>
        <taxon>Sulfolobales</taxon>
        <taxon>Sulfolobaceae</taxon>
        <taxon>Metallosphaera</taxon>
    </lineage>
</organism>
<dbReference type="Proteomes" id="UP000509301">
    <property type="component" value="Chromosome"/>
</dbReference>
<dbReference type="GeneID" id="55642270"/>
<comment type="pathway">
    <text evidence="1">Carotenoid biosynthesis.</text>
</comment>
<feature type="domain" description="Amine oxidase" evidence="4">
    <location>
        <begin position="10"/>
        <end position="462"/>
    </location>
</feature>
<sequence>MRAVVVGAGIGGLSTALLLQKKGLEVTVLEKLDVPGGRARGFSDAVYSFDMGPSWYLMPEVFQRFYRELGEGTPEVKEVDPLFSLYVGDMGKEGTSRTFWKDEYPVRGDLEGYLQDTEFMYKMAMERFLFKEMRVYDFLDPTIIKNLGRFPLFTSLDSFNRRYFSEDFSLKSLGFSSVFLGGSPFNTPAIYAMVNYAILGGGVYYPKGGFQGLVNRLYDLCKRAGVEFRFNEEVNKVEVRDKVVAVWGRERVEGDVFVFNMDYERADSMLPYDYSLGESYWKKKKLSPSAVLGYLGVEGEVKVPHHSIFVNGDWRYHFDSITKGNEPDLENLSYYVSYRKASDDSLRGQDLVFLIPVSAGLESLNLKKYIDAVVSDFKAKTGSKFTIKYERMYGPSDFKRDYNAFKGTAFGISHTLDQTGPFRLPMRHRKLDNLFFVGQYTQPGIGVPMVTISSMLVSEKVLGSLRK</sequence>
<gene>
    <name evidence="5" type="primary">crtI</name>
    <name evidence="5" type="ORF">GWK48_09960</name>
</gene>
<evidence type="ECO:0000256" key="3">
    <source>
        <dbReference type="ARBA" id="ARBA00023002"/>
    </source>
</evidence>
<dbReference type="RefSeq" id="WP_174631893.1">
    <property type="nucleotide sequence ID" value="NZ_CP049074.1"/>
</dbReference>
<dbReference type="GO" id="GO:0016491">
    <property type="term" value="F:oxidoreductase activity"/>
    <property type="evidence" value="ECO:0007669"/>
    <property type="project" value="UniProtKB-KW"/>
</dbReference>
<dbReference type="SUPFAM" id="SSF51905">
    <property type="entry name" value="FAD/NAD(P)-binding domain"/>
    <property type="match status" value="1"/>
</dbReference>
<name>A0A6N0NV35_9CREN</name>
<accession>A0A6N0NV35</accession>
<evidence type="ECO:0000256" key="1">
    <source>
        <dbReference type="ARBA" id="ARBA00004829"/>
    </source>
</evidence>
<reference evidence="5 6" key="1">
    <citation type="submission" date="2020-02" db="EMBL/GenBank/DDBJ databases">
        <title>Comparative genome analysis reveals the metabolism and evolution of the thermophilic archaeal genus Metallosphaera.</title>
        <authorList>
            <person name="Jiang C."/>
        </authorList>
    </citation>
    <scope>NUCLEOTIDE SEQUENCE [LARGE SCALE GENOMIC DNA]</scope>
    <source>
        <strain evidence="5 6">Ric-A</strain>
    </source>
</reference>
<dbReference type="OrthoDB" id="40741at2157"/>
<dbReference type="InterPro" id="IPR014105">
    <property type="entry name" value="Carotenoid/retinoid_OxRdtase"/>
</dbReference>
<dbReference type="GO" id="GO:0016117">
    <property type="term" value="P:carotenoid biosynthetic process"/>
    <property type="evidence" value="ECO:0007669"/>
    <property type="project" value="UniProtKB-KW"/>
</dbReference>
<dbReference type="Pfam" id="PF01593">
    <property type="entry name" value="Amino_oxidase"/>
    <property type="match status" value="1"/>
</dbReference>
<dbReference type="AlphaFoldDB" id="A0A6N0NV35"/>
<protein>
    <submittedName>
        <fullName evidence="5">Phytoene desaturase</fullName>
    </submittedName>
</protein>
<evidence type="ECO:0000313" key="6">
    <source>
        <dbReference type="Proteomes" id="UP000509301"/>
    </source>
</evidence>
<dbReference type="EMBL" id="CP049074">
    <property type="protein sequence ID" value="QKR00666.1"/>
    <property type="molecule type" value="Genomic_DNA"/>
</dbReference>
<dbReference type="InterPro" id="IPR002937">
    <property type="entry name" value="Amino_oxidase"/>
</dbReference>
<dbReference type="PANTHER" id="PTHR43734:SF1">
    <property type="entry name" value="PHYTOENE DESATURASE"/>
    <property type="match status" value="1"/>
</dbReference>
<dbReference type="InterPro" id="IPR036188">
    <property type="entry name" value="FAD/NAD-bd_sf"/>
</dbReference>
<proteinExistence type="predicted"/>
<keyword evidence="3" id="KW-0560">Oxidoreductase</keyword>